<dbReference type="PANTHER" id="PTHR44525:SF1">
    <property type="entry name" value="WD REPEAT-CONTAINING PROTEIN 27"/>
    <property type="match status" value="1"/>
</dbReference>
<keyword evidence="1" id="KW-0853">WD repeat</keyword>
<dbReference type="InterPro" id="IPR042411">
    <property type="entry name" value="WDR27"/>
</dbReference>
<evidence type="ECO:0000313" key="3">
    <source>
        <dbReference type="Proteomes" id="UP000660262"/>
    </source>
</evidence>
<protein>
    <submittedName>
        <fullName evidence="2">WD repeat domain-containing protein</fullName>
    </submittedName>
</protein>
<dbReference type="AlphaFoldDB" id="A0A830HCI3"/>
<reference evidence="2" key="1">
    <citation type="submission" date="2020-10" db="EMBL/GenBank/DDBJ databases">
        <title>Unveiling of a novel bifunctional photoreceptor, Dualchrome1, isolated from a cosmopolitan green alga.</title>
        <authorList>
            <person name="Suzuki S."/>
            <person name="Kawachi M."/>
        </authorList>
    </citation>
    <scope>NUCLEOTIDE SEQUENCE</scope>
    <source>
        <strain evidence="2">NIES 2893</strain>
    </source>
</reference>
<dbReference type="Proteomes" id="UP000660262">
    <property type="component" value="Unassembled WGS sequence"/>
</dbReference>
<organism evidence="2 3">
    <name type="scientific">Pycnococcus provasolii</name>
    <dbReference type="NCBI Taxonomy" id="41880"/>
    <lineage>
        <taxon>Eukaryota</taxon>
        <taxon>Viridiplantae</taxon>
        <taxon>Chlorophyta</taxon>
        <taxon>Pseudoscourfieldiophyceae</taxon>
        <taxon>Pseudoscourfieldiales</taxon>
        <taxon>Pycnococcaceae</taxon>
        <taxon>Pycnococcus</taxon>
    </lineage>
</organism>
<dbReference type="EMBL" id="BNJQ01000004">
    <property type="protein sequence ID" value="GHP02797.1"/>
    <property type="molecule type" value="Genomic_DNA"/>
</dbReference>
<dbReference type="SUPFAM" id="SSF50998">
    <property type="entry name" value="Quinoprotein alcohol dehydrogenase-like"/>
    <property type="match status" value="1"/>
</dbReference>
<dbReference type="InterPro" id="IPR015943">
    <property type="entry name" value="WD40/YVTN_repeat-like_dom_sf"/>
</dbReference>
<dbReference type="SMART" id="SM00320">
    <property type="entry name" value="WD40"/>
    <property type="match status" value="3"/>
</dbReference>
<dbReference type="OrthoDB" id="20669at2759"/>
<accession>A0A830HCI3</accession>
<dbReference type="PROSITE" id="PS50294">
    <property type="entry name" value="WD_REPEATS_REGION"/>
    <property type="match status" value="1"/>
</dbReference>
<evidence type="ECO:0000313" key="2">
    <source>
        <dbReference type="EMBL" id="GHP02797.1"/>
    </source>
</evidence>
<name>A0A830HCI3_9CHLO</name>
<dbReference type="InterPro" id="IPR011047">
    <property type="entry name" value="Quinoprotein_ADH-like_sf"/>
</dbReference>
<comment type="caution">
    <text evidence="2">The sequence shown here is derived from an EMBL/GenBank/DDBJ whole genome shotgun (WGS) entry which is preliminary data.</text>
</comment>
<dbReference type="Gene3D" id="2.130.10.10">
    <property type="entry name" value="YVTN repeat-like/Quinoprotein amine dehydrogenase"/>
    <property type="match status" value="1"/>
</dbReference>
<dbReference type="Pfam" id="PF00400">
    <property type="entry name" value="WD40"/>
    <property type="match status" value="2"/>
</dbReference>
<dbReference type="PANTHER" id="PTHR44525">
    <property type="entry name" value="WD REPEAT-CONTAINING PROTEIN 27"/>
    <property type="match status" value="1"/>
</dbReference>
<sequence length="394" mass="40480">MAVVHTGRVLAHVCLGTTGCGDVALAPVRGPGALAVSSSGWLAIAPKASSTITVRRLPTADAPAAPPAAGLLGGESAAFTCTHDAHGRAISSIAMLWPSGRPDAVLRIRYQTRSPPATAARAAGKSLTPADAPMPLAGEVRAARLMHLDRLIFLAEGSRARVYAYSIPDEKDRDDIARLRQMAAGGSYKCRACYTSQSQSITDAAVTNGFVSHIAVLATSAKSIEVLDLAPAAPRVVRRILDAHDRAPHCVSLAADACGGVAHPSGAYELFATSSSAGGPADQISGGIVKLWDLRARGCCRTLSSHSAGSTSGGAGLAGPACAFSPCLRYLAVGSDDRAAYVYDIGTGAVVERLRGGHSGAVSGVAWHPSVPRLATCGYDGHVRLWTPESSMSR</sequence>
<dbReference type="InterPro" id="IPR001680">
    <property type="entry name" value="WD40_rpt"/>
</dbReference>
<feature type="repeat" description="WD" evidence="1">
    <location>
        <begin position="355"/>
        <end position="394"/>
    </location>
</feature>
<keyword evidence="3" id="KW-1185">Reference proteome</keyword>
<dbReference type="PROSITE" id="PS50082">
    <property type="entry name" value="WD_REPEATS_2"/>
    <property type="match status" value="1"/>
</dbReference>
<evidence type="ECO:0000256" key="1">
    <source>
        <dbReference type="PROSITE-ProRule" id="PRU00221"/>
    </source>
</evidence>
<proteinExistence type="predicted"/>
<gene>
    <name evidence="2" type="ORF">PPROV_000155200</name>
</gene>